<dbReference type="AlphaFoldDB" id="A0A177V684"/>
<dbReference type="PANTHER" id="PTHR15396">
    <property type="entry name" value="RIBONUCLEASE P PROTEIN SUBUNIT P40"/>
    <property type="match status" value="1"/>
</dbReference>
<dbReference type="InterPro" id="IPR013893">
    <property type="entry name" value="RNase_P_Rpp40"/>
</dbReference>
<accession>A0A177V684</accession>
<feature type="region of interest" description="Disordered" evidence="1">
    <location>
        <begin position="1"/>
        <end position="28"/>
    </location>
</feature>
<comment type="caution">
    <text evidence="2">The sequence shown here is derived from an EMBL/GenBank/DDBJ whole genome shotgun (WGS) entry which is preliminary data.</text>
</comment>
<protein>
    <submittedName>
        <fullName evidence="2">Uncharacterized protein</fullName>
    </submittedName>
</protein>
<dbReference type="Pfam" id="PF08584">
    <property type="entry name" value="Ribonuc_P_40"/>
    <property type="match status" value="2"/>
</dbReference>
<dbReference type="GO" id="GO:0000172">
    <property type="term" value="C:ribonuclease MRP complex"/>
    <property type="evidence" value="ECO:0007669"/>
    <property type="project" value="TreeGrafter"/>
</dbReference>
<evidence type="ECO:0000256" key="1">
    <source>
        <dbReference type="SAM" id="MobiDB-lite"/>
    </source>
</evidence>
<evidence type="ECO:0000313" key="2">
    <source>
        <dbReference type="EMBL" id="KAE8247020.1"/>
    </source>
</evidence>
<dbReference type="PANTHER" id="PTHR15396:SF1">
    <property type="entry name" value="RIBONUCLEASE P PROTEIN SUBUNIT P40"/>
    <property type="match status" value="1"/>
</dbReference>
<dbReference type="Proteomes" id="UP000077671">
    <property type="component" value="Unassembled WGS sequence"/>
</dbReference>
<feature type="compositionally biased region" description="Basic residues" evidence="1">
    <location>
        <begin position="635"/>
        <end position="645"/>
    </location>
</feature>
<reference evidence="2" key="2">
    <citation type="journal article" date="2019" name="IMA Fungus">
        <title>Genome sequencing and comparison of five Tilletia species to identify candidate genes for the detection of regulated species infecting wheat.</title>
        <authorList>
            <person name="Nguyen H.D.T."/>
            <person name="Sultana T."/>
            <person name="Kesanakurti P."/>
            <person name="Hambleton S."/>
        </authorList>
    </citation>
    <scope>NUCLEOTIDE SEQUENCE</scope>
    <source>
        <strain evidence="2">DAOMC 238032</strain>
    </source>
</reference>
<evidence type="ECO:0000313" key="3">
    <source>
        <dbReference type="Proteomes" id="UP000077671"/>
    </source>
</evidence>
<name>A0A177V684_9BASI</name>
<feature type="region of interest" description="Disordered" evidence="1">
    <location>
        <begin position="562"/>
        <end position="657"/>
    </location>
</feature>
<reference evidence="2" key="1">
    <citation type="submission" date="2016-04" db="EMBL/GenBank/DDBJ databases">
        <authorList>
            <person name="Nguyen H.D."/>
            <person name="Kesanakurti P."/>
            <person name="Cullis J."/>
            <person name="Levesque C.A."/>
            <person name="Hambleton S."/>
        </authorList>
    </citation>
    <scope>NUCLEOTIDE SEQUENCE</scope>
    <source>
        <strain evidence="2">DAOMC 238032</strain>
    </source>
</reference>
<organism evidence="2 3">
    <name type="scientific">Tilletia caries</name>
    <name type="common">wheat bunt fungus</name>
    <dbReference type="NCBI Taxonomy" id="13290"/>
    <lineage>
        <taxon>Eukaryota</taxon>
        <taxon>Fungi</taxon>
        <taxon>Dikarya</taxon>
        <taxon>Basidiomycota</taxon>
        <taxon>Ustilaginomycotina</taxon>
        <taxon>Exobasidiomycetes</taxon>
        <taxon>Tilletiales</taxon>
        <taxon>Tilletiaceae</taxon>
        <taxon>Tilletia</taxon>
    </lineage>
</organism>
<gene>
    <name evidence="2" type="ORF">A4X03_0g7165</name>
</gene>
<dbReference type="GO" id="GO:0000447">
    <property type="term" value="P:endonucleolytic cleavage in ITS1 to separate SSU-rRNA from 5.8S rRNA and LSU-rRNA from tricistronic rRNA transcript (SSU-rRNA, 5.8S rRNA, LSU-rRNA)"/>
    <property type="evidence" value="ECO:0007669"/>
    <property type="project" value="TreeGrafter"/>
</dbReference>
<dbReference type="GO" id="GO:0004526">
    <property type="term" value="F:ribonuclease P activity"/>
    <property type="evidence" value="ECO:0007669"/>
    <property type="project" value="TreeGrafter"/>
</dbReference>
<dbReference type="EMBL" id="LWDD02001596">
    <property type="protein sequence ID" value="KAE8247020.1"/>
    <property type="molecule type" value="Genomic_DNA"/>
</dbReference>
<dbReference type="GO" id="GO:0030681">
    <property type="term" value="C:multimeric ribonuclease P complex"/>
    <property type="evidence" value="ECO:0007669"/>
    <property type="project" value="TreeGrafter"/>
</dbReference>
<feature type="compositionally biased region" description="Basic residues" evidence="1">
    <location>
        <begin position="1"/>
        <end position="14"/>
    </location>
</feature>
<proteinExistence type="predicted"/>
<dbReference type="GO" id="GO:0001682">
    <property type="term" value="P:tRNA 5'-leader removal"/>
    <property type="evidence" value="ECO:0007669"/>
    <property type="project" value="InterPro"/>
</dbReference>
<dbReference type="GO" id="GO:0000171">
    <property type="term" value="F:ribonuclease MRP activity"/>
    <property type="evidence" value="ECO:0007669"/>
    <property type="project" value="TreeGrafter"/>
</dbReference>
<sequence length="712" mass="76361">MFARRSTHKRRRSALRADKSRAQRSLLGSGGSRSVLDVAFVASPSSDIAKGKGKESGSEVADLRCLKAIGRHVFTHSLDVVLPLPNLTADQASASQEDLLKALLARDQALAALIRQLSGRGEKQTSSRPSSSSNRSQIQNTFYHAKVPLALFLSPEFVTGFIRNGTLIALSMTSHPDGSSEDIIALDGQGILTLSLTRETYRTLGLVGRESRFHRGPSGRYGDRSSGDVQRYIVELPLRDQSFVPGKKGYERALACLKAWDWDRASRAAVDQSSLLELGGGRTRLAPTSIGAGLDSSGTGAVESRAANPTWDILFAWTPPNFAGTTDSDLPSTHGVIHFPQHLVRAEDVRKLSASPSTTVLPDVWVPSVCHPVSSDVSALTDKQRETAHRAEPTLIPTLVGRSRNGGMEEIQEVVYGLSEWAGLACLHSESIRTFSRPDPLVSSINVPTPRWSGSILHLSWRGFLAPSFCTSIVKHMQIYLDACSAGQQQRGHGKGEGCDLQNICAQSYEAPTDGPWASVCADGFEHAPLSWSSSHPGQGTALGSGLVLESAAAKRRVIAGAKLPSSGASPNSQEDGEEKGSSSAASEDESSSDSPDDDEDEDLDEEADTKKETRARGGASSAPAVNNKNAKNRERLKRKRRGHLRQGETEHGRGRSGWTCFLLGRTTHAAAATLHPKGRNGEAATSSGGDVMFAHVPRYVLLEDCGADTRQ</sequence>
<feature type="compositionally biased region" description="Acidic residues" evidence="1">
    <location>
        <begin position="587"/>
        <end position="608"/>
    </location>
</feature>